<protein>
    <submittedName>
        <fullName evidence="1">FAD-dependent oxidoreductase</fullName>
    </submittedName>
</protein>
<name>A0ABS3QMC8_9BACT</name>
<dbReference type="SUPFAM" id="SSF51905">
    <property type="entry name" value="FAD/NAD(P)-binding domain"/>
    <property type="match status" value="1"/>
</dbReference>
<sequence>MSVNPVIIIGAGLTGLTAAQALHAAGLPVLVLEACARVGGRTLAAPAMLSGLARFEWKPKRSYGLAGAW</sequence>
<dbReference type="Proteomes" id="UP000664369">
    <property type="component" value="Unassembled WGS sequence"/>
</dbReference>
<dbReference type="PANTHER" id="PTHR43563">
    <property type="entry name" value="AMINE OXIDASE"/>
    <property type="match status" value="1"/>
</dbReference>
<reference evidence="1 2" key="1">
    <citation type="submission" date="2021-03" db="EMBL/GenBank/DDBJ databases">
        <authorList>
            <person name="Kim M.K."/>
        </authorList>
    </citation>
    <scope>NUCLEOTIDE SEQUENCE [LARGE SCALE GENOMIC DNA]</scope>
    <source>
        <strain evidence="1 2">BT442</strain>
    </source>
</reference>
<accession>A0ABS3QMC8</accession>
<dbReference type="EMBL" id="JAGETZ010000015">
    <property type="protein sequence ID" value="MBO2012168.1"/>
    <property type="molecule type" value="Genomic_DNA"/>
</dbReference>
<proteinExistence type="predicted"/>
<evidence type="ECO:0000313" key="2">
    <source>
        <dbReference type="Proteomes" id="UP000664369"/>
    </source>
</evidence>
<gene>
    <name evidence="1" type="ORF">J4E00_24090</name>
</gene>
<dbReference type="PANTHER" id="PTHR43563:SF14">
    <property type="entry name" value="AMINE OXIDASE"/>
    <property type="match status" value="1"/>
</dbReference>
<dbReference type="RefSeq" id="WP_208177936.1">
    <property type="nucleotide sequence ID" value="NZ_JAGETZ010000015.1"/>
</dbReference>
<dbReference type="Gene3D" id="3.50.50.60">
    <property type="entry name" value="FAD/NAD(P)-binding domain"/>
    <property type="match status" value="1"/>
</dbReference>
<organism evidence="1 2">
    <name type="scientific">Hymenobacter negativus</name>
    <dbReference type="NCBI Taxonomy" id="2795026"/>
    <lineage>
        <taxon>Bacteria</taxon>
        <taxon>Pseudomonadati</taxon>
        <taxon>Bacteroidota</taxon>
        <taxon>Cytophagia</taxon>
        <taxon>Cytophagales</taxon>
        <taxon>Hymenobacteraceae</taxon>
        <taxon>Hymenobacter</taxon>
    </lineage>
</organism>
<dbReference type="InterPro" id="IPR036188">
    <property type="entry name" value="FAD/NAD-bd_sf"/>
</dbReference>
<dbReference type="Pfam" id="PF13450">
    <property type="entry name" value="NAD_binding_8"/>
    <property type="match status" value="1"/>
</dbReference>
<keyword evidence="2" id="KW-1185">Reference proteome</keyword>
<dbReference type="InterPro" id="IPR050703">
    <property type="entry name" value="Flavin_MAO"/>
</dbReference>
<comment type="caution">
    <text evidence="1">The sequence shown here is derived from an EMBL/GenBank/DDBJ whole genome shotgun (WGS) entry which is preliminary data.</text>
</comment>
<evidence type="ECO:0000313" key="1">
    <source>
        <dbReference type="EMBL" id="MBO2012168.1"/>
    </source>
</evidence>